<dbReference type="eggNOG" id="ENOG503153E">
    <property type="taxonomic scope" value="Bacteria"/>
</dbReference>
<protein>
    <submittedName>
        <fullName evidence="2">Uncharacterized protein</fullName>
    </submittedName>
</protein>
<evidence type="ECO:0000313" key="3">
    <source>
        <dbReference type="Proteomes" id="UP000025241"/>
    </source>
</evidence>
<reference evidence="2 3" key="2">
    <citation type="submission" date="2014-05" db="EMBL/GenBank/DDBJ databases">
        <title>Genome sequence of the 3-chlorobenzoate degrading bacterium Pseudomonas knackmussii B13 shows multiple evidence for horizontal gene transfer.</title>
        <authorList>
            <person name="Miyazaki R."/>
            <person name="Bertelli C."/>
            <person name="Falquet L."/>
            <person name="Robinson-Rechavi M."/>
            <person name="Gharib W."/>
            <person name="Roy S."/>
            <person name="Van der Meer J.R."/>
        </authorList>
    </citation>
    <scope>NUCLEOTIDE SEQUENCE [LARGE SCALE GENOMIC DNA]</scope>
    <source>
        <strain evidence="2 3">B13</strain>
    </source>
</reference>
<accession>A0A024HIN6</accession>
<dbReference type="RefSeq" id="WP_011489294.1">
    <property type="nucleotide sequence ID" value="NZ_HG322950.1"/>
</dbReference>
<reference evidence="2 3" key="1">
    <citation type="submission" date="2013-03" db="EMBL/GenBank/DDBJ databases">
        <authorList>
            <person name="Linke B."/>
        </authorList>
    </citation>
    <scope>NUCLEOTIDE SEQUENCE [LARGE SCALE GENOMIC DNA]</scope>
    <source>
        <strain evidence="2 3">B13</strain>
    </source>
</reference>
<dbReference type="KEGG" id="pkc:PKB_3554"/>
<dbReference type="PATRIC" id="fig|1301098.3.peg.3230"/>
<sequence length="86" mass="9700">MDPILAALPPALLKLVEGSLSNDEVSSDEEMLAYFISDGLTEDQARRALTYRDQYLNNIYLDGFTPITAVDKALHFNPHTRQFEPD</sequence>
<dbReference type="HOGENOM" id="CLU_191508_0_0_6"/>
<dbReference type="Proteomes" id="UP000025241">
    <property type="component" value="Chromosome I"/>
</dbReference>
<dbReference type="OrthoDB" id="8656931at2"/>
<evidence type="ECO:0000313" key="2">
    <source>
        <dbReference type="EMBL" id="CDF84895.1"/>
    </source>
</evidence>
<proteinExistence type="predicted"/>
<dbReference type="STRING" id="1301098.PKB_3205"/>
<evidence type="ECO:0000313" key="1">
    <source>
        <dbReference type="EMBL" id="CDF84550.1"/>
    </source>
</evidence>
<keyword evidence="3" id="KW-1185">Reference proteome</keyword>
<dbReference type="EMBL" id="HG322950">
    <property type="protein sequence ID" value="CDF84550.1"/>
    <property type="molecule type" value="Genomic_DNA"/>
</dbReference>
<organism evidence="2 3">
    <name type="scientific">Pseudomonas knackmussii (strain DSM 6978 / CCUG 54928 / LMG 23759 / B13)</name>
    <dbReference type="NCBI Taxonomy" id="1301098"/>
    <lineage>
        <taxon>Bacteria</taxon>
        <taxon>Pseudomonadati</taxon>
        <taxon>Pseudomonadota</taxon>
        <taxon>Gammaproteobacteria</taxon>
        <taxon>Pseudomonadales</taxon>
        <taxon>Pseudomonadaceae</taxon>
        <taxon>Pseudomonas</taxon>
    </lineage>
</organism>
<dbReference type="AlphaFoldDB" id="A0A024HIN6"/>
<gene>
    <name evidence="1" type="ORF">PKB_3205</name>
    <name evidence="2" type="ORF">PKB_3554</name>
</gene>
<name>A0A024HIN6_PSEKB</name>
<dbReference type="EMBL" id="HG322950">
    <property type="protein sequence ID" value="CDF84895.1"/>
    <property type="molecule type" value="Genomic_DNA"/>
</dbReference>
<dbReference type="KEGG" id="pkc:PKB_3205"/>